<dbReference type="CDD" id="cd23059">
    <property type="entry name" value="PDZ3_Par3-like"/>
    <property type="match status" value="1"/>
</dbReference>
<protein>
    <submittedName>
        <fullName evidence="7">Partitioning defective 3 homolog</fullName>
    </submittedName>
</protein>
<dbReference type="EMBL" id="BPLQ01013371">
    <property type="protein sequence ID" value="GIY71627.1"/>
    <property type="molecule type" value="Genomic_DNA"/>
</dbReference>
<dbReference type="SUPFAM" id="SSF50156">
    <property type="entry name" value="PDZ domain-like"/>
    <property type="match status" value="3"/>
</dbReference>
<evidence type="ECO:0000256" key="3">
    <source>
        <dbReference type="ARBA" id="ARBA00022737"/>
    </source>
</evidence>
<dbReference type="GO" id="GO:0016324">
    <property type="term" value="C:apical plasma membrane"/>
    <property type="evidence" value="ECO:0007669"/>
    <property type="project" value="TreeGrafter"/>
</dbReference>
<gene>
    <name evidence="7" type="primary">Pard3</name>
    <name evidence="7" type="ORF">CDAR_259421</name>
</gene>
<feature type="compositionally biased region" description="Polar residues" evidence="5">
    <location>
        <begin position="1005"/>
        <end position="1017"/>
    </location>
</feature>
<evidence type="ECO:0000256" key="1">
    <source>
        <dbReference type="ARBA" id="ARBA00005358"/>
    </source>
</evidence>
<comment type="similarity">
    <text evidence="1">Belongs to the PAR3 family.</text>
</comment>
<organism evidence="7 8">
    <name type="scientific">Caerostris darwini</name>
    <dbReference type="NCBI Taxonomy" id="1538125"/>
    <lineage>
        <taxon>Eukaryota</taxon>
        <taxon>Metazoa</taxon>
        <taxon>Ecdysozoa</taxon>
        <taxon>Arthropoda</taxon>
        <taxon>Chelicerata</taxon>
        <taxon>Arachnida</taxon>
        <taxon>Araneae</taxon>
        <taxon>Araneomorphae</taxon>
        <taxon>Entelegynae</taxon>
        <taxon>Araneoidea</taxon>
        <taxon>Araneidae</taxon>
        <taxon>Caerostris</taxon>
    </lineage>
</organism>
<dbReference type="GO" id="GO:0000226">
    <property type="term" value="P:microtubule cytoskeleton organization"/>
    <property type="evidence" value="ECO:0007669"/>
    <property type="project" value="TreeGrafter"/>
</dbReference>
<feature type="compositionally biased region" description="Polar residues" evidence="5">
    <location>
        <begin position="1037"/>
        <end position="1050"/>
    </location>
</feature>
<feature type="compositionally biased region" description="Basic and acidic residues" evidence="5">
    <location>
        <begin position="991"/>
        <end position="1001"/>
    </location>
</feature>
<dbReference type="GO" id="GO:0043296">
    <property type="term" value="C:apical junction complex"/>
    <property type="evidence" value="ECO:0007669"/>
    <property type="project" value="TreeGrafter"/>
</dbReference>
<dbReference type="Proteomes" id="UP001054837">
    <property type="component" value="Unassembled WGS sequence"/>
</dbReference>
<dbReference type="SMART" id="SM00228">
    <property type="entry name" value="PDZ"/>
    <property type="match status" value="3"/>
</dbReference>
<feature type="compositionally biased region" description="Basic and acidic residues" evidence="5">
    <location>
        <begin position="831"/>
        <end position="850"/>
    </location>
</feature>
<evidence type="ECO:0000256" key="5">
    <source>
        <dbReference type="SAM" id="MobiDB-lite"/>
    </source>
</evidence>
<keyword evidence="8" id="KW-1185">Reference proteome</keyword>
<dbReference type="InterPro" id="IPR052213">
    <property type="entry name" value="PAR3"/>
</dbReference>
<dbReference type="GO" id="GO:0030010">
    <property type="term" value="P:establishment of cell polarity"/>
    <property type="evidence" value="ECO:0007669"/>
    <property type="project" value="TreeGrafter"/>
</dbReference>
<reference evidence="7 8" key="1">
    <citation type="submission" date="2021-06" db="EMBL/GenBank/DDBJ databases">
        <title>Caerostris darwini draft genome.</title>
        <authorList>
            <person name="Kono N."/>
            <person name="Arakawa K."/>
        </authorList>
    </citation>
    <scope>NUCLEOTIDE SEQUENCE [LARGE SCALE GENOMIC DNA]</scope>
</reference>
<accession>A0AAV4VMR8</accession>
<dbReference type="InterPro" id="IPR036034">
    <property type="entry name" value="PDZ_sf"/>
</dbReference>
<comment type="caution">
    <text evidence="7">The sequence shown here is derived from an EMBL/GenBank/DDBJ whole genome shotgun (WGS) entry which is preliminary data.</text>
</comment>
<dbReference type="PANTHER" id="PTHR16484">
    <property type="entry name" value="PARTITIONING DEFECTIVE 3 RELATED"/>
    <property type="match status" value="1"/>
</dbReference>
<proteinExistence type="inferred from homology"/>
<dbReference type="Gene3D" id="2.30.42.10">
    <property type="match status" value="3"/>
</dbReference>
<feature type="region of interest" description="Disordered" evidence="5">
    <location>
        <begin position="789"/>
        <end position="871"/>
    </location>
</feature>
<dbReference type="GO" id="GO:0045197">
    <property type="term" value="P:establishment or maintenance of epithelial cell apical/basal polarity"/>
    <property type="evidence" value="ECO:0007669"/>
    <property type="project" value="TreeGrafter"/>
</dbReference>
<feature type="compositionally biased region" description="Basic and acidic residues" evidence="5">
    <location>
        <begin position="1018"/>
        <end position="1036"/>
    </location>
</feature>
<keyword evidence="4" id="KW-0131">Cell cycle</keyword>
<dbReference type="CDD" id="cd23058">
    <property type="entry name" value="PDZ2_Par3-like"/>
    <property type="match status" value="1"/>
</dbReference>
<dbReference type="Pfam" id="PF00595">
    <property type="entry name" value="PDZ"/>
    <property type="match status" value="3"/>
</dbReference>
<dbReference type="GO" id="GO:0051301">
    <property type="term" value="P:cell division"/>
    <property type="evidence" value="ECO:0007669"/>
    <property type="project" value="UniProtKB-KW"/>
</dbReference>
<evidence type="ECO:0000256" key="2">
    <source>
        <dbReference type="ARBA" id="ARBA00022618"/>
    </source>
</evidence>
<name>A0AAV4VMR8_9ARAC</name>
<dbReference type="AlphaFoldDB" id="A0AAV4VMR8"/>
<dbReference type="GO" id="GO:0007155">
    <property type="term" value="P:cell adhesion"/>
    <property type="evidence" value="ECO:0007669"/>
    <property type="project" value="TreeGrafter"/>
</dbReference>
<feature type="domain" description="PDZ" evidence="6">
    <location>
        <begin position="248"/>
        <end position="334"/>
    </location>
</feature>
<feature type="domain" description="PDZ" evidence="6">
    <location>
        <begin position="418"/>
        <end position="490"/>
    </location>
</feature>
<evidence type="ECO:0000313" key="7">
    <source>
        <dbReference type="EMBL" id="GIY71627.1"/>
    </source>
</evidence>
<dbReference type="InterPro" id="IPR021922">
    <property type="entry name" value="Par3/HAL_N"/>
</dbReference>
<sequence>MSETLGRILGHARKYSFRKAEQKFRAGSPSSVVTIHNLKSSRDDGILYPEDQLNDVADDREQIIAVFEESSSPLPPYTYGDVTSTSSVYTGSPDLYSVEVGSHGSNTETEDNPPLGVTPLQVRRGSEPALNCLFPVSSTDPSKRWSTAVVINTDASQDNNSIHENGVEDRVSPVESLDINGDSKMSSLTTFSRGSGRLSILGNSVETYRWVEAADRQLMKDFNENFNLKSPSLDAGSDTSSMSDEREKTIILKNESGPLGIHVVPDYDSKGRDTGLVIQGIEAGGRIDRDGRFHVGDRITEINGKSLQSVSFQTAQEIFKNALKSSQIRLELVRGQGHLQSKIAAVPKKPPPPVYPKPTIGENVKKTEEEAAALVEGEERAGGVSTKVATVTPTKKMPTSAMRRLASANTRKIGKMLTIELTKGSSGLGFSITTRDNPAGGNSPIYIKNVLPKGAAIEDGRLQPGDRLLEVNGTPMTGKSQNEAVSILRNIPLGKTVQLVVSRQEVEETENVETDSELIPNKVEDEAGIFPWKYREILTFQIPLTDSHSAGLGVSVKGKSTSTANGSVDLGIFIKSVIPGGAASKDGRLQTNDQLVNINGISLLGMSNSNAMETLRNAMTQTDGPIRNAIILTIARRILAPNENGTDIANPSLKLEPTSFVKNNGNVSDDSLERNNLKQNGISRLTQLTDLDDIQKNTPGLPGCNPVIERLTGQASSDKSASDIYGYSRHVVNGTDDKKCLYSGPLNSSQGETVMIEGEYDTGMKKNIEPQQMNGGVSENLNVIPADSQLSLDESNPGFARDGFGRQSMSEKRHAQLDARSTGTYQRNKKAREERQQQSFGSEEKLEENLRSSPVTGPVSGRSEVVGPSLGLRKSSSLESLQTMIQELNKDDEALKRALQSGSSRSARGRGCNESFRAAVDRSYDAPATTVTMETLDEESESGSHILTRSVEDPFQDDLLSMYCRNSKSSKKKSLLKGLGSVFKFGKNRKQSQDLKGKDEDSAQDSDFSQQHQSTSSKDQDRLSDTSREGGRRQIPRDNTSGSSLDTVPNRQERMQSLREQYQRMHQRRQGQYPLEQKEEYYENELKEKEGNYAMPFEVIHGRSQSLDIHKEPSHGTSKVHPVGDPNRYSHYMNYKEIQQHINQRSHHGPSIKSPPKSDPLPNILPEISHPGSFFDPTGLHPMKKHTTTSQSSDASSNSLPRGTHVTDYGLGHSQGKPYFIHEGHDHGNYGRMNVHHFYPNNNNKLYSHIVPGSKV</sequence>
<evidence type="ECO:0000313" key="8">
    <source>
        <dbReference type="Proteomes" id="UP001054837"/>
    </source>
</evidence>
<dbReference type="FunFam" id="2.30.42.10:FF:000011">
    <property type="entry name" value="partitioning defective 3 homolog isoform X1"/>
    <property type="match status" value="1"/>
</dbReference>
<dbReference type="GO" id="GO:0005912">
    <property type="term" value="C:adherens junction"/>
    <property type="evidence" value="ECO:0007669"/>
    <property type="project" value="TreeGrafter"/>
</dbReference>
<dbReference type="GO" id="GO:0005938">
    <property type="term" value="C:cell cortex"/>
    <property type="evidence" value="ECO:0007669"/>
    <property type="project" value="TreeGrafter"/>
</dbReference>
<keyword evidence="2" id="KW-0132">Cell division</keyword>
<dbReference type="PANTHER" id="PTHR16484:SF17">
    <property type="entry name" value="BAZOOKA, ISOFORM B"/>
    <property type="match status" value="1"/>
</dbReference>
<dbReference type="Pfam" id="PF12053">
    <property type="entry name" value="Par3_HAL_N_term"/>
    <property type="match status" value="1"/>
</dbReference>
<feature type="domain" description="PDZ" evidence="6">
    <location>
        <begin position="541"/>
        <end position="618"/>
    </location>
</feature>
<dbReference type="GO" id="GO:0035091">
    <property type="term" value="F:phosphatidylinositol binding"/>
    <property type="evidence" value="ECO:0007669"/>
    <property type="project" value="TreeGrafter"/>
</dbReference>
<evidence type="ECO:0000259" key="6">
    <source>
        <dbReference type="PROSITE" id="PS50106"/>
    </source>
</evidence>
<feature type="compositionally biased region" description="Low complexity" evidence="5">
    <location>
        <begin position="1188"/>
        <end position="1199"/>
    </location>
</feature>
<dbReference type="InterPro" id="IPR001478">
    <property type="entry name" value="PDZ"/>
</dbReference>
<dbReference type="GO" id="GO:0008104">
    <property type="term" value="P:intracellular protein localization"/>
    <property type="evidence" value="ECO:0007669"/>
    <property type="project" value="TreeGrafter"/>
</dbReference>
<feature type="region of interest" description="Disordered" evidence="5">
    <location>
        <begin position="1142"/>
        <end position="1211"/>
    </location>
</feature>
<keyword evidence="3" id="KW-0677">Repeat</keyword>
<evidence type="ECO:0000256" key="4">
    <source>
        <dbReference type="ARBA" id="ARBA00023306"/>
    </source>
</evidence>
<dbReference type="GO" id="GO:0051660">
    <property type="term" value="P:establishment of centrosome localization"/>
    <property type="evidence" value="ECO:0007669"/>
    <property type="project" value="TreeGrafter"/>
</dbReference>
<dbReference type="Gene3D" id="3.10.20.90">
    <property type="entry name" value="Phosphatidylinositol 3-kinase Catalytic Subunit, Chain A, domain 1"/>
    <property type="match status" value="1"/>
</dbReference>
<feature type="region of interest" description="Disordered" evidence="5">
    <location>
        <begin position="989"/>
        <end position="1051"/>
    </location>
</feature>
<dbReference type="PROSITE" id="PS50106">
    <property type="entry name" value="PDZ"/>
    <property type="match status" value="3"/>
</dbReference>